<dbReference type="SUPFAM" id="SSF53300">
    <property type="entry name" value="vWA-like"/>
    <property type="match status" value="1"/>
</dbReference>
<evidence type="ECO:0000256" key="1">
    <source>
        <dbReference type="SAM" id="MobiDB-lite"/>
    </source>
</evidence>
<dbReference type="SUPFAM" id="SSF53474">
    <property type="entry name" value="alpha/beta-Hydrolases"/>
    <property type="match status" value="1"/>
</dbReference>
<dbReference type="Pfam" id="PF18998">
    <property type="entry name" value="Flg_new_2"/>
    <property type="match status" value="1"/>
</dbReference>
<reference evidence="5 6" key="1">
    <citation type="submission" date="2015-09" db="EMBL/GenBank/DDBJ databases">
        <authorList>
            <consortium name="Pathogen Informatics"/>
        </authorList>
    </citation>
    <scope>NUCLEOTIDE SEQUENCE [LARGE SCALE GENOMIC DNA]</scope>
    <source>
        <strain evidence="5 6">2789STDY5834968</strain>
    </source>
</reference>
<feature type="chain" id="PRO_5008014096" evidence="3">
    <location>
        <begin position="30"/>
        <end position="1140"/>
    </location>
</feature>
<keyword evidence="2" id="KW-0812">Transmembrane</keyword>
<feature type="region of interest" description="Disordered" evidence="1">
    <location>
        <begin position="1064"/>
        <end position="1102"/>
    </location>
</feature>
<evidence type="ECO:0000313" key="5">
    <source>
        <dbReference type="EMBL" id="CUN29643.1"/>
    </source>
</evidence>
<dbReference type="Pfam" id="PF01764">
    <property type="entry name" value="Lipase_3"/>
    <property type="match status" value="1"/>
</dbReference>
<dbReference type="SMART" id="SM00327">
    <property type="entry name" value="VWA"/>
    <property type="match status" value="1"/>
</dbReference>
<keyword evidence="2" id="KW-1133">Transmembrane helix</keyword>
<sequence length="1140" mass="126741">MRKRKLKKFIALILAFVMLFSLGGNVVSANVSDEITEKSLDQVQRENEAKLLERKVSDDTKAFSPGDDYSLDNNAVEMFDLPNNTPKINMEGIPKIKSKSKVRKENDEQRYNVLVLDTSASSSFLDSSGNIFYTADTAIDYVKASAKKFIEGVQKADGTNYVAIVEYKGSTANVVSEFSTDFVSLNAAIDGLYASQNTRNVAAGLQKADTLINEISNPKAIKNVVLFTTGMTNDGEYSYDGHYNEDTIGSEWRRSDTQVRLYAYSNAAYAMAETLKSKATVYSVGLFQMMENMPEEGLEIVQFFKLFSSELATSLEHFYDVKDPNDLEFIFGEIADKVTTKDVNFYFASGEEKDYEAVCHYSDNYFRKTSCGTRQLDGYNHSLSTASLCLALSAFGSNDGGNSDYTNKYKNVEKLLTDLEFEEFDKNDWFVKKPQSDSIGVVAANKKLSIDDKECTLMAVAVRGGGYESEWAGNFTLGKSGQHYGFAQAKKQVLDFLKSYIRENKISGDIKIWLTGYSRAAATANLVAGALDDGEKLGDGVVLKKEDLYAYCFETPMGATKSEIKNRLKYNNIYNIINKNDPVTKVAMSALDFTRFGGDYFLPDKISDGNNYAAKKNAMEQFYDKMSSKNEIGKYAVDDFVMKKIDVKYLLPGGKSPVQNDENNKSIQAEYLDTTINKLTKERVKTRDNYVKELQNGIRTIFTVKYGTMFPDQPIQRINKFFDLFLEKLCSVDTLGEIVIAALNPHPDASVKKVIEDVMEEALNEAGINNYSPSALKEFAGAVAEMLVIFVVSHPNLTVTGVSNAKTLGAAHYPELCMAWLMSQDENYTSSPTEFDGNGNYRVIHINCPIDVEVYDSENILQARIVDDIPQEIKNGTVVASLNEDDEKIVYLPTNASYQIKLTATDNGTMNYSINEFSSTAGDITRVVNYKDINLNKNDVFNAVVPAYVDDEQNNEIEGSTTEYELKSPDGKEINPDQNLSGEDAKSAYYMVTVEVDSDEHGIAIGQGIRQEGNFAKVEAVAKEGYQFVGWYENDKLISQETQYRFCVEKDTLLVAKFEKDGESANLENPANPENPDSGKDNNTGNNSGSGINENGGEKIESVSTGDESAVGFCSLMAVIMVSIVMCMAFTKIRRKKQRN</sequence>
<feature type="compositionally biased region" description="Basic and acidic residues" evidence="1">
    <location>
        <begin position="964"/>
        <end position="975"/>
    </location>
</feature>
<dbReference type="InterPro" id="IPR029058">
    <property type="entry name" value="AB_hydrolase_fold"/>
</dbReference>
<feature type="transmembrane region" description="Helical" evidence="2">
    <location>
        <begin position="1110"/>
        <end position="1131"/>
    </location>
</feature>
<proteinExistence type="predicted"/>
<dbReference type="RefSeq" id="WP_055238808.1">
    <property type="nucleotide sequence ID" value="NZ_CYXM01000028.1"/>
</dbReference>
<organism evidence="5 6">
    <name type="scientific">Agathobacter rectalis</name>
    <dbReference type="NCBI Taxonomy" id="39491"/>
    <lineage>
        <taxon>Bacteria</taxon>
        <taxon>Bacillati</taxon>
        <taxon>Bacillota</taxon>
        <taxon>Clostridia</taxon>
        <taxon>Lachnospirales</taxon>
        <taxon>Lachnospiraceae</taxon>
        <taxon>Agathobacter</taxon>
    </lineage>
</organism>
<dbReference type="GO" id="GO:0006629">
    <property type="term" value="P:lipid metabolic process"/>
    <property type="evidence" value="ECO:0007669"/>
    <property type="project" value="InterPro"/>
</dbReference>
<dbReference type="Proteomes" id="UP000095673">
    <property type="component" value="Unassembled WGS sequence"/>
</dbReference>
<feature type="region of interest" description="Disordered" evidence="1">
    <location>
        <begin position="956"/>
        <end position="981"/>
    </location>
</feature>
<gene>
    <name evidence="5" type="ORF">ERS852580_03437</name>
</gene>
<feature type="signal peptide" evidence="3">
    <location>
        <begin position="1"/>
        <end position="29"/>
    </location>
</feature>
<dbReference type="InterPro" id="IPR044060">
    <property type="entry name" value="Bacterial_rp_domain"/>
</dbReference>
<dbReference type="CDD" id="cd00198">
    <property type="entry name" value="vWFA"/>
    <property type="match status" value="1"/>
</dbReference>
<dbReference type="EMBL" id="CYXM01000028">
    <property type="protein sequence ID" value="CUN29643.1"/>
    <property type="molecule type" value="Genomic_DNA"/>
</dbReference>
<dbReference type="InterPro" id="IPR002035">
    <property type="entry name" value="VWF_A"/>
</dbReference>
<keyword evidence="2" id="KW-0472">Membrane</keyword>
<dbReference type="OrthoDB" id="3171482at2"/>
<feature type="compositionally biased region" description="Low complexity" evidence="1">
    <location>
        <begin position="1065"/>
        <end position="1095"/>
    </location>
</feature>
<evidence type="ECO:0000259" key="4">
    <source>
        <dbReference type="PROSITE" id="PS50234"/>
    </source>
</evidence>
<dbReference type="InterPro" id="IPR036465">
    <property type="entry name" value="vWFA_dom_sf"/>
</dbReference>
<feature type="domain" description="VWFA" evidence="4">
    <location>
        <begin position="124"/>
        <end position="334"/>
    </location>
</feature>
<evidence type="ECO:0000256" key="3">
    <source>
        <dbReference type="SAM" id="SignalP"/>
    </source>
</evidence>
<accession>A0A173VR80</accession>
<dbReference type="InterPro" id="IPR002921">
    <property type="entry name" value="Fungal_lipase-type"/>
</dbReference>
<protein>
    <submittedName>
        <fullName evidence="5">Lipase (Class 3)</fullName>
    </submittedName>
</protein>
<name>A0A173VR80_9FIRM</name>
<dbReference type="Pfam" id="PF13519">
    <property type="entry name" value="VWA_2"/>
    <property type="match status" value="1"/>
</dbReference>
<dbReference type="PROSITE" id="PS50234">
    <property type="entry name" value="VWFA"/>
    <property type="match status" value="1"/>
</dbReference>
<dbReference type="Gene3D" id="3.40.50.410">
    <property type="entry name" value="von Willebrand factor, type A domain"/>
    <property type="match status" value="1"/>
</dbReference>
<dbReference type="AlphaFoldDB" id="A0A173VR80"/>
<keyword evidence="3" id="KW-0732">Signal</keyword>
<evidence type="ECO:0000256" key="2">
    <source>
        <dbReference type="SAM" id="Phobius"/>
    </source>
</evidence>
<evidence type="ECO:0000313" key="6">
    <source>
        <dbReference type="Proteomes" id="UP000095673"/>
    </source>
</evidence>
<dbReference type="Gene3D" id="3.40.50.1820">
    <property type="entry name" value="alpha/beta hydrolase"/>
    <property type="match status" value="1"/>
</dbReference>